<dbReference type="InterPro" id="IPR016914">
    <property type="entry name" value="TrmL"/>
</dbReference>
<gene>
    <name evidence="6" type="primary">trmL</name>
    <name evidence="9" type="ORF">CKO28_12125</name>
</gene>
<feature type="binding site" evidence="6">
    <location>
        <position position="126"/>
    </location>
    <ligand>
        <name>S-adenosyl-L-methionine</name>
        <dbReference type="ChEBI" id="CHEBI:59789"/>
    </ligand>
</feature>
<evidence type="ECO:0000259" key="8">
    <source>
        <dbReference type="Pfam" id="PF00588"/>
    </source>
</evidence>
<accession>A0ABS1DF83</accession>
<dbReference type="PIRSF" id="PIRSF029256">
    <property type="entry name" value="SpoU_TrmH_prd"/>
    <property type="match status" value="1"/>
</dbReference>
<feature type="domain" description="tRNA/rRNA methyltransferase SpoU type" evidence="8">
    <location>
        <begin position="2"/>
        <end position="136"/>
    </location>
</feature>
<keyword evidence="1 6" id="KW-0963">Cytoplasm</keyword>
<dbReference type="GO" id="GO:0008168">
    <property type="term" value="F:methyltransferase activity"/>
    <property type="evidence" value="ECO:0007669"/>
    <property type="project" value="UniProtKB-KW"/>
</dbReference>
<evidence type="ECO:0000256" key="5">
    <source>
        <dbReference type="ARBA" id="ARBA00022694"/>
    </source>
</evidence>
<dbReference type="InterPro" id="IPR029026">
    <property type="entry name" value="tRNA_m1G_MTases_N"/>
</dbReference>
<dbReference type="SUPFAM" id="SSF75217">
    <property type="entry name" value="alpha/beta knot"/>
    <property type="match status" value="1"/>
</dbReference>
<sequence>MRLALYQPDIPQNTGTLLRLAACLQLGVDLIEPLGFQLDDKRLKRAGMDYVHDMDLRRHRSFDRFLAARPGRLVLLTTHAETSYVDFAFRPEDVLLLGRESAGAPPEVHARAQARIGIPLAAGMRSLNVALAAAMVAGEALRQTGGFPVAAGAPADPARPTESDPTQNEEGQSP</sequence>
<dbReference type="PANTHER" id="PTHR42971:SF1">
    <property type="entry name" value="TRNA (CYTIDINE(34)-2'-O)-METHYLTRANSFERASE"/>
    <property type="match status" value="1"/>
</dbReference>
<organism evidence="9 10">
    <name type="scientific">Rhodovibrio sodomensis</name>
    <dbReference type="NCBI Taxonomy" id="1088"/>
    <lineage>
        <taxon>Bacteria</taxon>
        <taxon>Pseudomonadati</taxon>
        <taxon>Pseudomonadota</taxon>
        <taxon>Alphaproteobacteria</taxon>
        <taxon>Rhodospirillales</taxon>
        <taxon>Rhodovibrionaceae</taxon>
        <taxon>Rhodovibrio</taxon>
    </lineage>
</organism>
<protein>
    <recommendedName>
        <fullName evidence="6">tRNA (cytidine(34)-2'-O)-methyltransferase</fullName>
        <ecNumber evidence="6">2.1.1.207</ecNumber>
    </recommendedName>
    <alternativeName>
        <fullName evidence="6">tRNA (cytidine/uridine-2'-O-)-methyltransferase TrmL</fullName>
    </alternativeName>
</protein>
<feature type="binding site" evidence="6">
    <location>
        <position position="76"/>
    </location>
    <ligand>
        <name>S-adenosyl-L-methionine</name>
        <dbReference type="ChEBI" id="CHEBI:59789"/>
    </ligand>
</feature>
<feature type="binding site" evidence="6">
    <location>
        <position position="98"/>
    </location>
    <ligand>
        <name>S-adenosyl-L-methionine</name>
        <dbReference type="ChEBI" id="CHEBI:59789"/>
    </ligand>
</feature>
<evidence type="ECO:0000256" key="1">
    <source>
        <dbReference type="ARBA" id="ARBA00022490"/>
    </source>
</evidence>
<dbReference type="EC" id="2.1.1.207" evidence="6"/>
<feature type="compositionally biased region" description="Polar residues" evidence="7">
    <location>
        <begin position="163"/>
        <end position="174"/>
    </location>
</feature>
<dbReference type="PANTHER" id="PTHR42971">
    <property type="entry name" value="TRNA (CYTIDINE(34)-2'-O)-METHYLTRANSFERASE"/>
    <property type="match status" value="1"/>
</dbReference>
<comment type="catalytic activity">
    <reaction evidence="6">
        <text>cytidine(34) in tRNA + S-adenosyl-L-methionine = 2'-O-methylcytidine(34) in tRNA + S-adenosyl-L-homocysteine + H(+)</text>
        <dbReference type="Rhea" id="RHEA:43084"/>
        <dbReference type="Rhea" id="RHEA-COMP:10331"/>
        <dbReference type="Rhea" id="RHEA-COMP:10332"/>
        <dbReference type="ChEBI" id="CHEBI:15378"/>
        <dbReference type="ChEBI" id="CHEBI:57856"/>
        <dbReference type="ChEBI" id="CHEBI:59789"/>
        <dbReference type="ChEBI" id="CHEBI:74495"/>
        <dbReference type="ChEBI" id="CHEBI:82748"/>
        <dbReference type="EC" id="2.1.1.207"/>
    </reaction>
</comment>
<evidence type="ECO:0000256" key="2">
    <source>
        <dbReference type="ARBA" id="ARBA00022603"/>
    </source>
</evidence>
<comment type="function">
    <text evidence="6">Methylates the ribose at the nucleotide 34 wobble position in the two leucyl isoacceptors tRNA(Leu)(CmAA) and tRNA(Leu)(cmnm5UmAA). Catalyzes the methyl transfer from S-adenosyl-L-methionine to the 2'-OH of the wobble nucleotide.</text>
</comment>
<keyword evidence="10" id="KW-1185">Reference proteome</keyword>
<keyword evidence="5 6" id="KW-0819">tRNA processing</keyword>
<keyword evidence="2 6" id="KW-0489">Methyltransferase</keyword>
<dbReference type="InterPro" id="IPR029028">
    <property type="entry name" value="Alpha/beta_knot_MTases"/>
</dbReference>
<dbReference type="Proteomes" id="UP001296873">
    <property type="component" value="Unassembled WGS sequence"/>
</dbReference>
<comment type="caution">
    <text evidence="9">The sequence shown here is derived from an EMBL/GenBank/DDBJ whole genome shotgun (WGS) entry which is preliminary data.</text>
</comment>
<keyword evidence="4 6" id="KW-0949">S-adenosyl-L-methionine</keyword>
<evidence type="ECO:0000313" key="9">
    <source>
        <dbReference type="EMBL" id="MBK1668777.1"/>
    </source>
</evidence>
<dbReference type="GO" id="GO:0032259">
    <property type="term" value="P:methylation"/>
    <property type="evidence" value="ECO:0007669"/>
    <property type="project" value="UniProtKB-KW"/>
</dbReference>
<evidence type="ECO:0000256" key="3">
    <source>
        <dbReference type="ARBA" id="ARBA00022679"/>
    </source>
</evidence>
<dbReference type="EMBL" id="NRRL01000030">
    <property type="protein sequence ID" value="MBK1668777.1"/>
    <property type="molecule type" value="Genomic_DNA"/>
</dbReference>
<proteinExistence type="inferred from homology"/>
<dbReference type="InterPro" id="IPR001537">
    <property type="entry name" value="SpoU_MeTrfase"/>
</dbReference>
<dbReference type="Pfam" id="PF00588">
    <property type="entry name" value="SpoU_methylase"/>
    <property type="match status" value="1"/>
</dbReference>
<evidence type="ECO:0000256" key="6">
    <source>
        <dbReference type="HAMAP-Rule" id="MF_01885"/>
    </source>
</evidence>
<comment type="subcellular location">
    <subcellularLocation>
        <location evidence="6">Cytoplasm</location>
    </subcellularLocation>
</comment>
<dbReference type="CDD" id="cd18094">
    <property type="entry name" value="SpoU-like_TrmL"/>
    <property type="match status" value="1"/>
</dbReference>
<name>A0ABS1DF83_9PROT</name>
<feature type="binding site" evidence="6">
    <location>
        <position position="118"/>
    </location>
    <ligand>
        <name>S-adenosyl-L-methionine</name>
        <dbReference type="ChEBI" id="CHEBI:59789"/>
    </ligand>
</feature>
<dbReference type="HAMAP" id="MF_01885">
    <property type="entry name" value="tRNA_methyltr_TrmL"/>
    <property type="match status" value="1"/>
</dbReference>
<dbReference type="Gene3D" id="3.40.1280.10">
    <property type="match status" value="1"/>
</dbReference>
<dbReference type="RefSeq" id="WP_200341096.1">
    <property type="nucleotide sequence ID" value="NZ_NRRL01000030.1"/>
</dbReference>
<feature type="region of interest" description="Disordered" evidence="7">
    <location>
        <begin position="146"/>
        <end position="174"/>
    </location>
</feature>
<reference evidence="9 10" key="1">
    <citation type="journal article" date="2020" name="Microorganisms">
        <title>Osmotic Adaptation and Compatible Solute Biosynthesis of Phototrophic Bacteria as Revealed from Genome Analyses.</title>
        <authorList>
            <person name="Imhoff J.F."/>
            <person name="Rahn T."/>
            <person name="Kunzel S."/>
            <person name="Keller A."/>
            <person name="Neulinger S.C."/>
        </authorList>
    </citation>
    <scope>NUCLEOTIDE SEQUENCE [LARGE SCALE GENOMIC DNA]</scope>
    <source>
        <strain evidence="9 10">DSM 9895</strain>
    </source>
</reference>
<comment type="subunit">
    <text evidence="6">Homodimer.</text>
</comment>
<keyword evidence="3 6" id="KW-0808">Transferase</keyword>
<evidence type="ECO:0000256" key="7">
    <source>
        <dbReference type="SAM" id="MobiDB-lite"/>
    </source>
</evidence>
<comment type="similarity">
    <text evidence="6">Belongs to the class IV-like SAM-binding methyltransferase superfamily. RNA methyltransferase TrmH family. TrmL subfamily.</text>
</comment>
<comment type="catalytic activity">
    <reaction evidence="6">
        <text>5-carboxymethylaminomethyluridine(34) in tRNA(Leu) + S-adenosyl-L-methionine = 5-carboxymethylaminomethyl-2'-O-methyluridine(34) in tRNA(Leu) + S-adenosyl-L-homocysteine + H(+)</text>
        <dbReference type="Rhea" id="RHEA:43088"/>
        <dbReference type="Rhea" id="RHEA-COMP:10333"/>
        <dbReference type="Rhea" id="RHEA-COMP:10334"/>
        <dbReference type="ChEBI" id="CHEBI:15378"/>
        <dbReference type="ChEBI" id="CHEBI:57856"/>
        <dbReference type="ChEBI" id="CHEBI:59789"/>
        <dbReference type="ChEBI" id="CHEBI:74508"/>
        <dbReference type="ChEBI" id="CHEBI:74511"/>
        <dbReference type="EC" id="2.1.1.207"/>
    </reaction>
</comment>
<evidence type="ECO:0000313" key="10">
    <source>
        <dbReference type="Proteomes" id="UP001296873"/>
    </source>
</evidence>
<evidence type="ECO:0000256" key="4">
    <source>
        <dbReference type="ARBA" id="ARBA00022691"/>
    </source>
</evidence>